<dbReference type="Proteomes" id="UP000016922">
    <property type="component" value="Unassembled WGS sequence"/>
</dbReference>
<organism evidence="1 2">
    <name type="scientific">Glarea lozoyensis (strain ATCC 20868 / MF5171)</name>
    <dbReference type="NCBI Taxonomy" id="1116229"/>
    <lineage>
        <taxon>Eukaryota</taxon>
        <taxon>Fungi</taxon>
        <taxon>Dikarya</taxon>
        <taxon>Ascomycota</taxon>
        <taxon>Pezizomycotina</taxon>
        <taxon>Leotiomycetes</taxon>
        <taxon>Helotiales</taxon>
        <taxon>Helotiaceae</taxon>
        <taxon>Glarea</taxon>
    </lineage>
</organism>
<protein>
    <submittedName>
        <fullName evidence="1">Uncharacterized protein</fullName>
    </submittedName>
</protein>
<dbReference type="KEGG" id="glz:GLAREA_05907"/>
<dbReference type="HOGENOM" id="CLU_2960954_0_0_1"/>
<keyword evidence="2" id="KW-1185">Reference proteome</keyword>
<evidence type="ECO:0000313" key="1">
    <source>
        <dbReference type="EMBL" id="EPE32895.1"/>
    </source>
</evidence>
<gene>
    <name evidence="1" type="ORF">GLAREA_05907</name>
</gene>
<reference evidence="1 2" key="1">
    <citation type="journal article" date="2013" name="BMC Genomics">
        <title>Genomics-driven discovery of the pneumocandin biosynthetic gene cluster in the fungus Glarea lozoyensis.</title>
        <authorList>
            <person name="Chen L."/>
            <person name="Yue Q."/>
            <person name="Zhang X."/>
            <person name="Xiang M."/>
            <person name="Wang C."/>
            <person name="Li S."/>
            <person name="Che Y."/>
            <person name="Ortiz-Lopez F.J."/>
            <person name="Bills G.F."/>
            <person name="Liu X."/>
            <person name="An Z."/>
        </authorList>
    </citation>
    <scope>NUCLEOTIDE SEQUENCE [LARGE SCALE GENOMIC DNA]</scope>
    <source>
        <strain evidence="2">ATCC 20868 / MF5171</strain>
    </source>
</reference>
<name>S3D545_GLAL2</name>
<accession>S3D545</accession>
<dbReference type="EMBL" id="KE145358">
    <property type="protein sequence ID" value="EPE32895.1"/>
    <property type="molecule type" value="Genomic_DNA"/>
</dbReference>
<proteinExistence type="predicted"/>
<dbReference type="RefSeq" id="XP_008079512.1">
    <property type="nucleotide sequence ID" value="XM_008081321.1"/>
</dbReference>
<dbReference type="GeneID" id="19464961"/>
<evidence type="ECO:0000313" key="2">
    <source>
        <dbReference type="Proteomes" id="UP000016922"/>
    </source>
</evidence>
<sequence length="59" mass="6540">MIALAFCSAIIFITLHIIPASTLNWQASNSPQSIEQRVNRILSHTPLIGIYMFILAVSI</sequence>
<dbReference type="AlphaFoldDB" id="S3D545"/>